<reference evidence="1 2" key="1">
    <citation type="submission" date="2024-06" db="EMBL/GenBank/DDBJ databases">
        <title>Novosphingobium rhizovicinus M1R2S20.</title>
        <authorList>
            <person name="Sun J.-Q."/>
        </authorList>
    </citation>
    <scope>NUCLEOTIDE SEQUENCE [LARGE SCALE GENOMIC DNA]</scope>
    <source>
        <strain evidence="1 2">M1R2S20</strain>
    </source>
</reference>
<proteinExistence type="predicted"/>
<dbReference type="InterPro" id="IPR050275">
    <property type="entry name" value="PGM_Phosphatase"/>
</dbReference>
<protein>
    <submittedName>
        <fullName evidence="1">Histidine phosphatase family protein</fullName>
    </submittedName>
</protein>
<dbReference type="PANTHER" id="PTHR48100">
    <property type="entry name" value="BROAD-SPECIFICITY PHOSPHATASE YOR283W-RELATED"/>
    <property type="match status" value="1"/>
</dbReference>
<dbReference type="InterPro" id="IPR013078">
    <property type="entry name" value="His_Pase_superF_clade-1"/>
</dbReference>
<dbReference type="Proteomes" id="UP001556118">
    <property type="component" value="Unassembled WGS sequence"/>
</dbReference>
<evidence type="ECO:0000313" key="1">
    <source>
        <dbReference type="EMBL" id="MEW9855334.1"/>
    </source>
</evidence>
<gene>
    <name evidence="1" type="ORF">ABUH87_09150</name>
</gene>
<accession>A0ABV3RB83</accession>
<sequence>MGTAEFVIVRHGNTFDAGEAPRRIGWRTDLPLTESGTAQAEALGAHFAELGWRFARALVSPLLRTTDTAGRILQHQENAPALESCEWLREVDHGPDENQPEPSVVARIGREALAAWDERGEPPPGWTVDAEARCSAWRALFGSEPAGGPVLIVTSNGAARYALLANERLSAKARALGGLKLATGSYGVVARRADGGLQVPVWGRRP</sequence>
<keyword evidence="2" id="KW-1185">Reference proteome</keyword>
<dbReference type="InterPro" id="IPR029033">
    <property type="entry name" value="His_PPase_superfam"/>
</dbReference>
<dbReference type="CDD" id="cd07067">
    <property type="entry name" value="HP_PGM_like"/>
    <property type="match status" value="1"/>
</dbReference>
<dbReference type="Gene3D" id="3.40.50.1240">
    <property type="entry name" value="Phosphoglycerate mutase-like"/>
    <property type="match status" value="1"/>
</dbReference>
<comment type="caution">
    <text evidence="1">The sequence shown here is derived from an EMBL/GenBank/DDBJ whole genome shotgun (WGS) entry which is preliminary data.</text>
</comment>
<evidence type="ECO:0000313" key="2">
    <source>
        <dbReference type="Proteomes" id="UP001556118"/>
    </source>
</evidence>
<name>A0ABV3RB83_9SPHN</name>
<dbReference type="RefSeq" id="WP_367772732.1">
    <property type="nucleotide sequence ID" value="NZ_JBFNXR010000031.1"/>
</dbReference>
<dbReference type="EMBL" id="JBFNXR010000031">
    <property type="protein sequence ID" value="MEW9855334.1"/>
    <property type="molecule type" value="Genomic_DNA"/>
</dbReference>
<dbReference type="SUPFAM" id="SSF53254">
    <property type="entry name" value="Phosphoglycerate mutase-like"/>
    <property type="match status" value="1"/>
</dbReference>
<dbReference type="Pfam" id="PF00300">
    <property type="entry name" value="His_Phos_1"/>
    <property type="match status" value="1"/>
</dbReference>
<dbReference type="SMART" id="SM00855">
    <property type="entry name" value="PGAM"/>
    <property type="match status" value="1"/>
</dbReference>
<organism evidence="1 2">
    <name type="scientific">Novosphingobium rhizovicinum</name>
    <dbReference type="NCBI Taxonomy" id="3228928"/>
    <lineage>
        <taxon>Bacteria</taxon>
        <taxon>Pseudomonadati</taxon>
        <taxon>Pseudomonadota</taxon>
        <taxon>Alphaproteobacteria</taxon>
        <taxon>Sphingomonadales</taxon>
        <taxon>Sphingomonadaceae</taxon>
        <taxon>Novosphingobium</taxon>
    </lineage>
</organism>